<organism evidence="2 3">
    <name type="scientific">Rhizobium straminoryzae</name>
    <dbReference type="NCBI Taxonomy" id="1387186"/>
    <lineage>
        <taxon>Bacteria</taxon>
        <taxon>Pseudomonadati</taxon>
        <taxon>Pseudomonadota</taxon>
        <taxon>Alphaproteobacteria</taxon>
        <taxon>Hyphomicrobiales</taxon>
        <taxon>Rhizobiaceae</taxon>
        <taxon>Rhizobium/Agrobacterium group</taxon>
        <taxon>Rhizobium</taxon>
    </lineage>
</organism>
<keyword evidence="1" id="KW-1133">Transmembrane helix</keyword>
<accession>A0A549TGQ2</accession>
<protein>
    <submittedName>
        <fullName evidence="2">VanZ family protein</fullName>
    </submittedName>
</protein>
<comment type="caution">
    <text evidence="2">The sequence shown here is derived from an EMBL/GenBank/DDBJ whole genome shotgun (WGS) entry which is preliminary data.</text>
</comment>
<gene>
    <name evidence="2" type="ORF">FNA46_03240</name>
</gene>
<feature type="transmembrane region" description="Helical" evidence="1">
    <location>
        <begin position="54"/>
        <end position="73"/>
    </location>
</feature>
<reference evidence="2 3" key="1">
    <citation type="submission" date="2019-07" db="EMBL/GenBank/DDBJ databases">
        <title>Ln-dependent methylotrophs.</title>
        <authorList>
            <person name="Tani A."/>
        </authorList>
    </citation>
    <scope>NUCLEOTIDE SEQUENCE [LARGE SCALE GENOMIC DNA]</scope>
    <source>
        <strain evidence="2 3">SM12</strain>
    </source>
</reference>
<feature type="transmembrane region" description="Helical" evidence="1">
    <location>
        <begin position="80"/>
        <end position="100"/>
    </location>
</feature>
<dbReference type="EMBL" id="VJMG01000008">
    <property type="protein sequence ID" value="TRL41958.1"/>
    <property type="molecule type" value="Genomic_DNA"/>
</dbReference>
<evidence type="ECO:0000313" key="3">
    <source>
        <dbReference type="Proteomes" id="UP000316801"/>
    </source>
</evidence>
<keyword evidence="1" id="KW-0812">Transmembrane</keyword>
<evidence type="ECO:0000256" key="1">
    <source>
        <dbReference type="SAM" id="Phobius"/>
    </source>
</evidence>
<proteinExistence type="predicted"/>
<dbReference type="Proteomes" id="UP000316801">
    <property type="component" value="Unassembled WGS sequence"/>
</dbReference>
<name>A0A549TGQ2_9HYPH</name>
<dbReference type="AlphaFoldDB" id="A0A549TGQ2"/>
<feature type="transmembrane region" description="Helical" evidence="1">
    <location>
        <begin position="112"/>
        <end position="134"/>
    </location>
</feature>
<sequence length="144" mass="15886">MPCDHVLLPCLPGRRLQCDVMMSPRPFRFLAWLSLAAIVFVTVSPIGLRPHDPLPVNLDRALAFAVMAFLFVMAYPRRPLVLLVLLVASAGAIEALQLLAPTRHAHLLDASVKGMGAACGALLAWSWQSLHLRARHVLAARRRR</sequence>
<evidence type="ECO:0000313" key="2">
    <source>
        <dbReference type="EMBL" id="TRL41958.1"/>
    </source>
</evidence>
<keyword evidence="3" id="KW-1185">Reference proteome</keyword>
<keyword evidence="1" id="KW-0472">Membrane</keyword>
<feature type="transmembrane region" description="Helical" evidence="1">
    <location>
        <begin position="29"/>
        <end position="48"/>
    </location>
</feature>